<dbReference type="Proteomes" id="UP000193498">
    <property type="component" value="Unassembled WGS sequence"/>
</dbReference>
<evidence type="ECO:0000256" key="4">
    <source>
        <dbReference type="RuleBase" id="RU110713"/>
    </source>
</evidence>
<dbReference type="AlphaFoldDB" id="A0A1Y1Y9X7"/>
<dbReference type="InterPro" id="IPR039058">
    <property type="entry name" value="Yippee_fam"/>
</dbReference>
<accession>A0A1Y1Y9X7</accession>
<dbReference type="Pfam" id="PF03226">
    <property type="entry name" value="Yippee-Mis18"/>
    <property type="match status" value="1"/>
</dbReference>
<evidence type="ECO:0000256" key="3">
    <source>
        <dbReference type="ARBA" id="ARBA00022833"/>
    </source>
</evidence>
<comment type="caution">
    <text evidence="6">The sequence shown here is derived from an EMBL/GenBank/DDBJ whole genome shotgun (WGS) entry which is preliminary data.</text>
</comment>
<dbReference type="EMBL" id="MCFE01000206">
    <property type="protein sequence ID" value="ORX94384.1"/>
    <property type="molecule type" value="Genomic_DNA"/>
</dbReference>
<dbReference type="InterPro" id="IPR004910">
    <property type="entry name" value="Yippee/Mis18/Cereblon"/>
</dbReference>
<sequence>MGQIYQVFLDGETVYMCSSCHTHIATHEDILSKSFHGRHGKAYLFNNATNITMGDLEDRLLMTGLHSVADIFCTVCEANVGWKYVHAFEESQKYKEGKFIIERARIAKVNCWDQKESNSL</sequence>
<feature type="domain" description="Yippee" evidence="5">
    <location>
        <begin position="13"/>
        <end position="110"/>
    </location>
</feature>
<comment type="similarity">
    <text evidence="1 4">Belongs to the yippee family.</text>
</comment>
<evidence type="ECO:0000256" key="1">
    <source>
        <dbReference type="ARBA" id="ARBA00005613"/>
    </source>
</evidence>
<protein>
    <recommendedName>
        <fullName evidence="4">Protein yippee-like</fullName>
    </recommendedName>
</protein>
<dbReference type="InterPro" id="IPR034751">
    <property type="entry name" value="Yippee"/>
</dbReference>
<gene>
    <name evidence="6" type="ORF">K493DRAFT_221420</name>
</gene>
<dbReference type="STRING" id="1314790.A0A1Y1Y9X7"/>
<evidence type="ECO:0000259" key="5">
    <source>
        <dbReference type="PROSITE" id="PS51792"/>
    </source>
</evidence>
<evidence type="ECO:0000313" key="6">
    <source>
        <dbReference type="EMBL" id="ORX94384.1"/>
    </source>
</evidence>
<dbReference type="InParanoid" id="A0A1Y1Y9X7"/>
<keyword evidence="2" id="KW-0479">Metal-binding</keyword>
<dbReference type="PROSITE" id="PS51792">
    <property type="entry name" value="YIPPEE"/>
    <property type="match status" value="1"/>
</dbReference>
<dbReference type="OrthoDB" id="6407410at2759"/>
<organism evidence="6 7">
    <name type="scientific">Basidiobolus meristosporus CBS 931.73</name>
    <dbReference type="NCBI Taxonomy" id="1314790"/>
    <lineage>
        <taxon>Eukaryota</taxon>
        <taxon>Fungi</taxon>
        <taxon>Fungi incertae sedis</taxon>
        <taxon>Zoopagomycota</taxon>
        <taxon>Entomophthoromycotina</taxon>
        <taxon>Basidiobolomycetes</taxon>
        <taxon>Basidiobolales</taxon>
        <taxon>Basidiobolaceae</taxon>
        <taxon>Basidiobolus</taxon>
    </lineage>
</organism>
<reference evidence="6 7" key="1">
    <citation type="submission" date="2016-07" db="EMBL/GenBank/DDBJ databases">
        <title>Pervasive Adenine N6-methylation of Active Genes in Fungi.</title>
        <authorList>
            <consortium name="DOE Joint Genome Institute"/>
            <person name="Mondo S.J."/>
            <person name="Dannebaum R.O."/>
            <person name="Kuo R.C."/>
            <person name="Labutti K."/>
            <person name="Haridas S."/>
            <person name="Kuo A."/>
            <person name="Salamov A."/>
            <person name="Ahrendt S.R."/>
            <person name="Lipzen A."/>
            <person name="Sullivan W."/>
            <person name="Andreopoulos W.B."/>
            <person name="Clum A."/>
            <person name="Lindquist E."/>
            <person name="Daum C."/>
            <person name="Ramamoorthy G.K."/>
            <person name="Gryganskyi A."/>
            <person name="Culley D."/>
            <person name="Magnuson J.K."/>
            <person name="James T.Y."/>
            <person name="O'Malley M.A."/>
            <person name="Stajich J.E."/>
            <person name="Spatafora J.W."/>
            <person name="Visel A."/>
            <person name="Grigoriev I.V."/>
        </authorList>
    </citation>
    <scope>NUCLEOTIDE SEQUENCE [LARGE SCALE GENOMIC DNA]</scope>
    <source>
        <strain evidence="6 7">CBS 931.73</strain>
    </source>
</reference>
<keyword evidence="7" id="KW-1185">Reference proteome</keyword>
<name>A0A1Y1Y9X7_9FUNG</name>
<evidence type="ECO:0000313" key="7">
    <source>
        <dbReference type="Proteomes" id="UP000193498"/>
    </source>
</evidence>
<keyword evidence="3" id="KW-0862">Zinc</keyword>
<dbReference type="PANTHER" id="PTHR13848">
    <property type="entry name" value="PROTEIN YIPPEE-LIKE CG15309-RELATED"/>
    <property type="match status" value="1"/>
</dbReference>
<evidence type="ECO:0000256" key="2">
    <source>
        <dbReference type="ARBA" id="ARBA00022723"/>
    </source>
</evidence>
<dbReference type="FunCoup" id="A0A1Y1Y9X7">
    <property type="interactions" value="559"/>
</dbReference>
<dbReference type="GO" id="GO:0046872">
    <property type="term" value="F:metal ion binding"/>
    <property type="evidence" value="ECO:0007669"/>
    <property type="project" value="UniProtKB-KW"/>
</dbReference>
<proteinExistence type="inferred from homology"/>